<dbReference type="PROSITE" id="PS50889">
    <property type="entry name" value="S4"/>
    <property type="match status" value="1"/>
</dbReference>
<proteinExistence type="inferred from homology"/>
<dbReference type="NCBIfam" id="TIGR00093">
    <property type="entry name" value="pseudouridine synthase"/>
    <property type="match status" value="1"/>
</dbReference>
<dbReference type="InterPro" id="IPR036986">
    <property type="entry name" value="S4_RNA-bd_sf"/>
</dbReference>
<evidence type="ECO:0000259" key="6">
    <source>
        <dbReference type="SMART" id="SM00363"/>
    </source>
</evidence>
<dbReference type="GO" id="GO:0000455">
    <property type="term" value="P:enzyme-directed rRNA pseudouridine synthesis"/>
    <property type="evidence" value="ECO:0007669"/>
    <property type="project" value="UniProtKB-ARBA"/>
</dbReference>
<dbReference type="GO" id="GO:0005829">
    <property type="term" value="C:cytosol"/>
    <property type="evidence" value="ECO:0007669"/>
    <property type="project" value="UniProtKB-ARBA"/>
</dbReference>
<dbReference type="GO" id="GO:0003723">
    <property type="term" value="F:RNA binding"/>
    <property type="evidence" value="ECO:0007669"/>
    <property type="project" value="UniProtKB-KW"/>
</dbReference>
<keyword evidence="3 5" id="KW-0413">Isomerase</keyword>
<sequence>MRLDKLLANTGHGSRKEVKNLLKRKKVSVNRTIVRDGSLHVDPSTDIIQVGDYTVHYQEFIYLMMNKPPGYVSATVDDKDKTVIDLLAENYQHFEPFPVGRLDKDTEGLLLLTNDGELGHKLTSPKKDIEKVYYARIDGCVTNEDVKQFAGGILLEDGYQTKSAKLRILTAGAVSEIEVTISEGKYHQVKRMFAAVGKRVSYLKRIKMGQLLLDPTLDNGYYRELTEKELTSIL</sequence>
<dbReference type="InterPro" id="IPR050343">
    <property type="entry name" value="RsuA_PseudoU_synthase"/>
</dbReference>
<dbReference type="Gene3D" id="3.30.70.580">
    <property type="entry name" value="Pseudouridine synthase I, catalytic domain, N-terminal subdomain"/>
    <property type="match status" value="1"/>
</dbReference>
<dbReference type="AlphaFoldDB" id="A0A220U4Z9"/>
<accession>A0A220U4Z9</accession>
<comment type="similarity">
    <text evidence="1 5">Belongs to the pseudouridine synthase RsuA family.</text>
</comment>
<evidence type="ECO:0000256" key="3">
    <source>
        <dbReference type="ARBA" id="ARBA00023235"/>
    </source>
</evidence>
<dbReference type="GO" id="GO:0120159">
    <property type="term" value="F:rRNA pseudouridine synthase activity"/>
    <property type="evidence" value="ECO:0007669"/>
    <property type="project" value="UniProtKB-ARBA"/>
</dbReference>
<evidence type="ECO:0000256" key="4">
    <source>
        <dbReference type="PROSITE-ProRule" id="PRU00182"/>
    </source>
</evidence>
<keyword evidence="2 4" id="KW-0694">RNA-binding</keyword>
<dbReference type="CDD" id="cd00165">
    <property type="entry name" value="S4"/>
    <property type="match status" value="1"/>
</dbReference>
<dbReference type="CDD" id="cd02553">
    <property type="entry name" value="PseudoU_synth_RsuA"/>
    <property type="match status" value="1"/>
</dbReference>
<evidence type="ECO:0000313" key="7">
    <source>
        <dbReference type="EMBL" id="ASK62911.1"/>
    </source>
</evidence>
<dbReference type="InterPro" id="IPR042092">
    <property type="entry name" value="PsdUridine_s_RsuA/RluB/E/F_cat"/>
</dbReference>
<dbReference type="SMART" id="SM00363">
    <property type="entry name" value="S4"/>
    <property type="match status" value="1"/>
</dbReference>
<name>A0A220U4Z9_9BACI</name>
<evidence type="ECO:0000313" key="8">
    <source>
        <dbReference type="Proteomes" id="UP000198312"/>
    </source>
</evidence>
<evidence type="ECO:0000256" key="2">
    <source>
        <dbReference type="ARBA" id="ARBA00022884"/>
    </source>
</evidence>
<protein>
    <recommendedName>
        <fullName evidence="5">Pseudouridine synthase</fullName>
        <ecNumber evidence="5">5.4.99.-</ecNumber>
    </recommendedName>
</protein>
<dbReference type="PANTHER" id="PTHR47683:SF4">
    <property type="entry name" value="PSEUDOURIDINE SYNTHASE"/>
    <property type="match status" value="1"/>
</dbReference>
<dbReference type="InterPro" id="IPR018496">
    <property type="entry name" value="PsdUridine_synth_RsuA/RluB_CS"/>
</dbReference>
<evidence type="ECO:0000256" key="5">
    <source>
        <dbReference type="RuleBase" id="RU003887"/>
    </source>
</evidence>
<dbReference type="Proteomes" id="UP000198312">
    <property type="component" value="Chromosome"/>
</dbReference>
<dbReference type="EMBL" id="CP022315">
    <property type="protein sequence ID" value="ASK62911.1"/>
    <property type="molecule type" value="Genomic_DNA"/>
</dbReference>
<dbReference type="Pfam" id="PF01479">
    <property type="entry name" value="S4"/>
    <property type="match status" value="1"/>
</dbReference>
<dbReference type="SUPFAM" id="SSF55120">
    <property type="entry name" value="Pseudouridine synthase"/>
    <property type="match status" value="1"/>
</dbReference>
<gene>
    <name evidence="7" type="ORF">CFK37_12540</name>
</gene>
<dbReference type="InterPro" id="IPR020094">
    <property type="entry name" value="TruA/RsuA/RluB/E/F_N"/>
</dbReference>
<dbReference type="OrthoDB" id="9807213at2"/>
<dbReference type="InterPro" id="IPR006145">
    <property type="entry name" value="PsdUridine_synth_RsuA/RluA"/>
</dbReference>
<dbReference type="Gene3D" id="3.30.70.1560">
    <property type="entry name" value="Alpha-L RNA-binding motif"/>
    <property type="match status" value="1"/>
</dbReference>
<reference evidence="7 8" key="1">
    <citation type="submission" date="2017-07" db="EMBL/GenBank/DDBJ databases">
        <title>Virgibacillus sp. LM2416.</title>
        <authorList>
            <person name="Tak E.J."/>
            <person name="Bae J.-W."/>
        </authorList>
    </citation>
    <scope>NUCLEOTIDE SEQUENCE [LARGE SCALE GENOMIC DNA]</scope>
    <source>
        <strain evidence="7 8">LM2416</strain>
    </source>
</reference>
<dbReference type="PROSITE" id="PS01149">
    <property type="entry name" value="PSI_RSU"/>
    <property type="match status" value="1"/>
</dbReference>
<dbReference type="InterPro" id="IPR002942">
    <property type="entry name" value="S4_RNA-bd"/>
</dbReference>
<dbReference type="EC" id="5.4.99.-" evidence="5"/>
<evidence type="ECO:0000256" key="1">
    <source>
        <dbReference type="ARBA" id="ARBA00008348"/>
    </source>
</evidence>
<dbReference type="FunFam" id="3.30.70.1560:FF:000001">
    <property type="entry name" value="Pseudouridine synthase"/>
    <property type="match status" value="1"/>
</dbReference>
<dbReference type="PANTHER" id="PTHR47683">
    <property type="entry name" value="PSEUDOURIDINE SYNTHASE FAMILY PROTEIN-RELATED"/>
    <property type="match status" value="1"/>
</dbReference>
<dbReference type="Pfam" id="PF00849">
    <property type="entry name" value="PseudoU_synth_2"/>
    <property type="match status" value="1"/>
</dbReference>
<keyword evidence="8" id="KW-1185">Reference proteome</keyword>
<dbReference type="Gene3D" id="3.10.290.10">
    <property type="entry name" value="RNA-binding S4 domain"/>
    <property type="match status" value="1"/>
</dbReference>
<feature type="domain" description="RNA-binding S4" evidence="6">
    <location>
        <begin position="1"/>
        <end position="59"/>
    </location>
</feature>
<dbReference type="RefSeq" id="WP_089062170.1">
    <property type="nucleotide sequence ID" value="NZ_CP022315.1"/>
</dbReference>
<dbReference type="SUPFAM" id="SSF55174">
    <property type="entry name" value="Alpha-L RNA-binding motif"/>
    <property type="match status" value="1"/>
</dbReference>
<dbReference type="InterPro" id="IPR020103">
    <property type="entry name" value="PsdUridine_synth_cat_dom_sf"/>
</dbReference>
<dbReference type="KEGG" id="vil:CFK37_12540"/>
<organism evidence="7 8">
    <name type="scientific">Virgibacillus phasianinus</name>
    <dbReference type="NCBI Taxonomy" id="2017483"/>
    <lineage>
        <taxon>Bacteria</taxon>
        <taxon>Bacillati</taxon>
        <taxon>Bacillota</taxon>
        <taxon>Bacilli</taxon>
        <taxon>Bacillales</taxon>
        <taxon>Bacillaceae</taxon>
        <taxon>Virgibacillus</taxon>
    </lineage>
</organism>
<dbReference type="InterPro" id="IPR000748">
    <property type="entry name" value="PsdUridine_synth_RsuA/RluB/E/F"/>
</dbReference>